<evidence type="ECO:0000313" key="2">
    <source>
        <dbReference type="Proteomes" id="UP001281761"/>
    </source>
</evidence>
<reference evidence="1 2" key="1">
    <citation type="journal article" date="2022" name="bioRxiv">
        <title>Genomics of Preaxostyla Flagellates Illuminates Evolutionary Transitions and the Path Towards Mitochondrial Loss.</title>
        <authorList>
            <person name="Novak L.V.F."/>
            <person name="Treitli S.C."/>
            <person name="Pyrih J."/>
            <person name="Halakuc P."/>
            <person name="Pipaliya S.V."/>
            <person name="Vacek V."/>
            <person name="Brzon O."/>
            <person name="Soukal P."/>
            <person name="Eme L."/>
            <person name="Dacks J.B."/>
            <person name="Karnkowska A."/>
            <person name="Elias M."/>
            <person name="Hampl V."/>
        </authorList>
    </citation>
    <scope>NUCLEOTIDE SEQUENCE [LARGE SCALE GENOMIC DNA]</scope>
    <source>
        <strain evidence="1">NAU3</strain>
        <tissue evidence="1">Gut</tissue>
    </source>
</reference>
<protein>
    <submittedName>
        <fullName evidence="1">Uncharacterized protein</fullName>
    </submittedName>
</protein>
<name>A0ABQ9Y203_9EUKA</name>
<gene>
    <name evidence="1" type="ORF">BLNAU_7189</name>
</gene>
<accession>A0ABQ9Y203</accession>
<dbReference type="Proteomes" id="UP001281761">
    <property type="component" value="Unassembled WGS sequence"/>
</dbReference>
<organism evidence="1 2">
    <name type="scientific">Blattamonas nauphoetae</name>
    <dbReference type="NCBI Taxonomy" id="2049346"/>
    <lineage>
        <taxon>Eukaryota</taxon>
        <taxon>Metamonada</taxon>
        <taxon>Preaxostyla</taxon>
        <taxon>Oxymonadida</taxon>
        <taxon>Blattamonas</taxon>
    </lineage>
</organism>
<dbReference type="EMBL" id="JARBJD010000043">
    <property type="protein sequence ID" value="KAK2957755.1"/>
    <property type="molecule type" value="Genomic_DNA"/>
</dbReference>
<sequence length="3204" mass="343746">MDLQGCAYECSSNPFVSTEMTIKGTTNTVIIISSKVHETISASPMKSRLFNSPILISLFQVTNSSVSLESLHLNLLHNPSPQTSPPLSELPQNAVIPNIRCAVVESSALLVLGCTITLSSSVAPFLLSTAAEYPGISPSLTLINTSLHSKTVVVPPFSEISASQPIIEHATVAISSLSISSVTLSESSGIACHISTDTPLLTLSASITSCSFHNMSSMPTSFPTRRGTCLHQLMAGNDLKRVDNALYGTVTAVLGHSHIFDCLNTTILECENPTRSTRTHSNAETQIKQDVVQDFTSNTGRYITVAGITHYHFISCNFSTSTQTEYFQVINIGELKGTLKLFDCRFILNASSAHVMPLVVAGVKETPHSLLIDSCLFQYDKASTLPSTSNQIEIHNSVMTTIVSSTFTSKLLNSSARLFAFYDSQTFLQFSNSRFEHQFTPGDGSLLARVRTVDAVRLFDCHFENNTAKASGGLFSTEYSQFTAYRCVFKDSTSGGRGGVLYAYIPISFYLEECQFVNNKALEYDSANSSYTHFRGNDINIFANSLALITSETVVACSSTSPAPKIAFYRTIVLNGPHQDDTLLLPDPVAVSVTKLFVEVGGSGTECTEQTPCSQFATALAKAGTLTEVLFGGGEHVESGSAITKSVRLIGKGWMTNTTLATILTTSGMKVGVAGNVTLASLSLKPSSASTTLLSQSASNANSWISNVWIEGITDHTVPLFSFSYGTARFAICTINSITLTQHAVLHLLSAASLTLREVWFMHVTSQALTASCIHSTTLGLVDLRSSDYAHCSSKGPAGCLHILHSYQSKLILSDMLFRANTASPSISPNASDMYLSYHPNALSGSLRSMSEQPHAIVADKTYTFQFPDAGYHDHGIIHPNNMRFYWGIPLSQAGTVQDVVDRLLPNSRVDIRMVVMNETLTPVFVEEKEIGIHNARFNINLTLTTPSVTVSTNGYVRFDTGYFYLTQGYQTTPFVVQASTASMVIINTYMVMPATIYHPIVKSVGSLHLEGAYMEAQLAMDGCSVIETTGGSFRSLVHRFNNLSSTVDGSYLNAKNTDVTIYQNTFRNCSARNGGALFIELSGSNSIQMYHQIYVDMFVGCSASEKGGVLYVKGTSSHSRPIQLNRNANDHSRFEGNTAVEGTDIYVEASLFEGKTLAQIPTFGGVSRSSEFRVVIEGRDDAEEKELIHFFLQTPTISVNGSVYEGVSGYSGKDDDNCKWTGTHCATLQYGMPNLKQKYKNDTHFPQTIRFVWNMTYTEKDVLVSDQDVTVIGTTTSNAAKATVYRSIVDVNTSMTEGAFLFTIDKKATFTVKNLDIRPITKCGLFDLKDDANSLQLDDVAIICAVGDAFEVPLIKSTAKPTTIVGCQFHTSKDSSDSAMFSQPFVSFSSTTSSVSILSTTFESFSISSTPLIAIDTTQPITFITNTFTDITRTPTAPLVRVTSSSLKSVVLPSLWTGSFTPTQPLLDFVGRDSSLDSNHRFFESSLLFYLLRPTGSIVAGETASHEESEHAECGTDRLRCSSLNSALSSAVAHSIDTPISVAGTTLLSAPLDVTAAASFSSTTGTQTIQQSATGSIMMNADAQKLSFSSLVFDLSPSSTFSTLFTVTAGSLALISCSVGIDTPTELNVTCSGLIHVASAATLTLTASTIRNLKFTHPTLGTAIRLQSGSSFSSDVGSIFSSVSSNATGSLIFVHSADLDTTSKTSPFNMLKSTIQLPIDTLFTDEEKKLFVGQVGSQSTESLLYFWFPFTAAETTLSVDENGEDHPNCGISQLPCKALETGFASLKTTGTTLVLNKADTITTTLTAKFAAQKIQSKTTEQPVSVTSSGALSVPSTLKLTLHTLAFSFESGTRTSPFVKVTTGSLIVEQCSFGSTMSDTTLSSAVFDVKGSLAVKSVNFTRLDTSQPAGLFKLEHVDADTLSFVTTRIEGCASSVAPLLSLSLSSTSQQTNWDFDLSGLSFLHATSNAAPSGALIFISGSFFETQIVPSRFPSIDPETDENKFWGFDSSTNVESSLLVYLVQPGSWIDVDGTNGKDIAHCGHFGVSCLTIEKGIGRATAADSMKQINIKNTTPLSTSISPTSLALTIAGETMKKQIPIESDLHFTVQSDALYLSLLAFTTTVGSFSNSLITLTSTGSLFVTSCSFSGFSSTSAASILTATIATSKSVQFSDTTFTTCNSTGTVRSGVLDVSMVEGSDFSVIHSSNPFVTCSSSDCSADCIVISHPTLSKMVVNDILKFGWDQSSPSYHDFVGKEGSHTIPVPLSLYFLALPTSTFISADSNDVTVCGFVEYPCASLTALHNRIKDTVDTTITFNTNVEHSTELAFSNSVTISGNEKTMTIKETSATATNTPLFSLTANTVITSLFITVQSNFKHASVFHSLSDSLTIENCSFTQSGAGSIVGSLIQIKSGASLTLHATFFVSISSTSEKAGVIVADISESASFLLNNNTFASCSCAGQAHSIFLDLENTTEVTSSSFDYEMKDLVFSSTSSNAESTLSIDVLVVGHHLDRTVTLDRWEGSFRREKGESVWGDDKTTGMNTSLLPYLVDLEGEVEVDDNGFTFEKCGHFHLFCSSFELGVARMEEANLNRIKIMEKIAVSSTIRMKGENSVVGASMDSILCFTQDGQFENSAKDYLDSSLSFSSIVITVQQLDRTTPLFVSTCGSVSFTSCSFLGSSSTSISFSLISISQSDLILSEVITNSVKLTSAPLIVFRDGEFVVVHSTFSSINVTPSGTQDSPFTLRAVDQPSSFSIGSLAAQTTFTDLKGAKMGGALGISIGNADSSVSIVNTLFENCQATTAGGAALISFLVKVDSSELIVSASFSKCSLTSANGNGQWMLLVAPTITDFVTEDQWKETLAEMNRREHMKMIWCEAPSLDAPMESMSLLDILRPGTSAEEIFVHNGSSFTGSGCGQTRETACQTIDLAVLEMKTEGSEIVIEGEGRLGDCVGVFGGYFGLRGESSLKTQLKVNGKGFGGTDGMIGGMESAELSISNLRLTELASSDGLSDYLVFLSDSSLSMWRCCVEASESVGLVHGTRRSSVEIVEVTMRRTAFSSNVFLLVDESSVSLSDSTWTDLHTSTGSLVEVRGWPKMKIEISNTSISNCVCADTNKGLLEIGLSGSLEQDNVLILIKGSTFEATALSSPIMHISGSGLRLEVIVISSTMKWKGSTSRAGMMIEWAERQPSIVRRGLKMENCCLVVKKL</sequence>
<evidence type="ECO:0000313" key="1">
    <source>
        <dbReference type="EMBL" id="KAK2957755.1"/>
    </source>
</evidence>
<dbReference type="SUPFAM" id="SSF51126">
    <property type="entry name" value="Pectin lyase-like"/>
    <property type="match status" value="1"/>
</dbReference>
<comment type="caution">
    <text evidence="1">The sequence shown here is derived from an EMBL/GenBank/DDBJ whole genome shotgun (WGS) entry which is preliminary data.</text>
</comment>
<dbReference type="InterPro" id="IPR011050">
    <property type="entry name" value="Pectin_lyase_fold/virulence"/>
</dbReference>
<proteinExistence type="predicted"/>
<keyword evidence="2" id="KW-1185">Reference proteome</keyword>